<keyword evidence="1" id="KW-0732">Signal</keyword>
<dbReference type="Proteomes" id="UP001140293">
    <property type="component" value="Unassembled WGS sequence"/>
</dbReference>
<evidence type="ECO:0000259" key="2">
    <source>
        <dbReference type="Pfam" id="PF18702"/>
    </source>
</evidence>
<dbReference type="AlphaFoldDB" id="A0A9X2Y914"/>
<organism evidence="3 4">
    <name type="scientific">[Mycobacterium] manitobense</name>
    <dbReference type="NCBI Taxonomy" id="190147"/>
    <lineage>
        <taxon>Bacteria</taxon>
        <taxon>Bacillati</taxon>
        <taxon>Actinomycetota</taxon>
        <taxon>Actinomycetes</taxon>
        <taxon>Mycobacteriales</taxon>
        <taxon>Mycobacteriaceae</taxon>
        <taxon>Mycolicibacterium</taxon>
    </lineage>
</organism>
<keyword evidence="4" id="KW-1185">Reference proteome</keyword>
<dbReference type="Pfam" id="PF18702">
    <property type="entry name" value="DUF5642"/>
    <property type="match status" value="1"/>
</dbReference>
<sequence length="219" mass="21553">MRLYAAVAPTVLCLAACAAPAEAPPAAIASSTPTVGVVNPARVDRVRAELPAGYEVADLTDRPAPVALWGFGPGWIADPPQCGALADPALDAASLRGWSASGGGGIVYTFAADGAVAPDPALVDGCTRWTLAAGPTSGTVSRVDAPAVEGAATLAMAADVVTTVEGGTATRSHADTTYAFVDGHVVVVAVVTDPGSVQTPLDAGVAAALLTKTVAALRG</sequence>
<reference evidence="3" key="2">
    <citation type="journal article" date="2022" name="BMC Genomics">
        <title>Comparative genome analysis of mycobacteria focusing on tRNA and non-coding RNA.</title>
        <authorList>
            <person name="Behra P.R.K."/>
            <person name="Pettersson B.M.F."/>
            <person name="Ramesh M."/>
            <person name="Das S."/>
            <person name="Dasgupta S."/>
            <person name="Kirsebom L.A."/>
        </authorList>
    </citation>
    <scope>NUCLEOTIDE SEQUENCE</scope>
    <source>
        <strain evidence="3">DSM 44615</strain>
    </source>
</reference>
<protein>
    <submittedName>
        <fullName evidence="3">DUF5642 family protein</fullName>
    </submittedName>
</protein>
<dbReference type="InterPro" id="IPR041313">
    <property type="entry name" value="DUF5642"/>
</dbReference>
<evidence type="ECO:0000256" key="1">
    <source>
        <dbReference type="SAM" id="SignalP"/>
    </source>
</evidence>
<dbReference type="EMBL" id="JACKSJ010000072">
    <property type="protein sequence ID" value="MCV7170212.1"/>
    <property type="molecule type" value="Genomic_DNA"/>
</dbReference>
<gene>
    <name evidence="3" type="ORF">H7I41_09815</name>
</gene>
<name>A0A9X2Y914_9MYCO</name>
<feature type="domain" description="DUF5642" evidence="2">
    <location>
        <begin position="39"/>
        <end position="218"/>
    </location>
</feature>
<dbReference type="RefSeq" id="WP_264012402.1">
    <property type="nucleotide sequence ID" value="NZ_JACKSJ010000072.1"/>
</dbReference>
<feature type="chain" id="PRO_5040902962" evidence="1">
    <location>
        <begin position="24"/>
        <end position="219"/>
    </location>
</feature>
<evidence type="ECO:0000313" key="3">
    <source>
        <dbReference type="EMBL" id="MCV7170212.1"/>
    </source>
</evidence>
<comment type="caution">
    <text evidence="3">The sequence shown here is derived from an EMBL/GenBank/DDBJ whole genome shotgun (WGS) entry which is preliminary data.</text>
</comment>
<evidence type="ECO:0000313" key="4">
    <source>
        <dbReference type="Proteomes" id="UP001140293"/>
    </source>
</evidence>
<feature type="signal peptide" evidence="1">
    <location>
        <begin position="1"/>
        <end position="23"/>
    </location>
</feature>
<accession>A0A9X2Y914</accession>
<reference evidence="3" key="1">
    <citation type="submission" date="2020-07" db="EMBL/GenBank/DDBJ databases">
        <authorList>
            <person name="Pettersson B.M.F."/>
            <person name="Behra P.R.K."/>
            <person name="Ramesh M."/>
            <person name="Das S."/>
            <person name="Dasgupta S."/>
            <person name="Kirsebom L.A."/>
        </authorList>
    </citation>
    <scope>NUCLEOTIDE SEQUENCE</scope>
    <source>
        <strain evidence="3">DSM 44615</strain>
    </source>
</reference>
<proteinExistence type="predicted"/>